<protein>
    <submittedName>
        <fullName evidence="3">SpoIID/LytB domain-containing protein</fullName>
    </submittedName>
</protein>
<dbReference type="InterPro" id="IPR013693">
    <property type="entry name" value="SpoIID/LytB_N"/>
</dbReference>
<evidence type="ECO:0000313" key="4">
    <source>
        <dbReference type="Proteomes" id="UP000823900"/>
    </source>
</evidence>
<feature type="signal peptide" evidence="1">
    <location>
        <begin position="1"/>
        <end position="22"/>
    </location>
</feature>
<keyword evidence="1" id="KW-0732">Signal</keyword>
<sequence length="308" mass="33572">MIKKIVMSLFLALLFPTVATLAWTGSVGGKERQESSGETKRIVLDGGTQLSSVSVEEYLWGIVAEQIPADYGKEALKAQAMVARTYIYGIMDGADEIPESSLDLDYPSEKSLEEQWGKENAAEYFQNIKTAVEETEGQVIVYDGKLITPLFHRASTGRTRDKSGELPYIKSVESPQDVEADGFLQMVVFSPAEFAARIREIPDGGEIGEENLFAQIQTVSVDGQGYVEEIQIGTASYSGEEVEYALGLASPAFTLEDYGGNVRAVVKGIGHGCGLSQYGARKRAEEGWTAEEIIEYFYPGAEVADGEE</sequence>
<evidence type="ECO:0000259" key="2">
    <source>
        <dbReference type="Pfam" id="PF08486"/>
    </source>
</evidence>
<evidence type="ECO:0000313" key="3">
    <source>
        <dbReference type="EMBL" id="HJA70764.1"/>
    </source>
</evidence>
<reference evidence="3" key="2">
    <citation type="submission" date="2021-04" db="EMBL/GenBank/DDBJ databases">
        <authorList>
            <person name="Gilroy R."/>
        </authorList>
    </citation>
    <scope>NUCLEOTIDE SEQUENCE</scope>
    <source>
        <strain evidence="3">CHK178-16964</strain>
    </source>
</reference>
<feature type="chain" id="PRO_5038735383" evidence="1">
    <location>
        <begin position="23"/>
        <end position="308"/>
    </location>
</feature>
<name>A0A9D2KN35_9FIRM</name>
<proteinExistence type="predicted"/>
<dbReference type="InterPro" id="IPR013486">
    <property type="entry name" value="SpoIID/LytB"/>
</dbReference>
<dbReference type="GO" id="GO:0030435">
    <property type="term" value="P:sporulation resulting in formation of a cellular spore"/>
    <property type="evidence" value="ECO:0007669"/>
    <property type="project" value="InterPro"/>
</dbReference>
<evidence type="ECO:0000256" key="1">
    <source>
        <dbReference type="SAM" id="SignalP"/>
    </source>
</evidence>
<accession>A0A9D2KN35</accession>
<dbReference type="EMBL" id="DWZA01000037">
    <property type="protein sequence ID" value="HJA70764.1"/>
    <property type="molecule type" value="Genomic_DNA"/>
</dbReference>
<dbReference type="Pfam" id="PF08486">
    <property type="entry name" value="SpoIID"/>
    <property type="match status" value="1"/>
</dbReference>
<reference evidence="3" key="1">
    <citation type="journal article" date="2021" name="PeerJ">
        <title>Extensive microbial diversity within the chicken gut microbiome revealed by metagenomics and culture.</title>
        <authorList>
            <person name="Gilroy R."/>
            <person name="Ravi A."/>
            <person name="Getino M."/>
            <person name="Pursley I."/>
            <person name="Horton D.L."/>
            <person name="Alikhan N.F."/>
            <person name="Baker D."/>
            <person name="Gharbi K."/>
            <person name="Hall N."/>
            <person name="Watson M."/>
            <person name="Adriaenssens E.M."/>
            <person name="Foster-Nyarko E."/>
            <person name="Jarju S."/>
            <person name="Secka A."/>
            <person name="Antonio M."/>
            <person name="Oren A."/>
            <person name="Chaudhuri R.R."/>
            <person name="La Ragione R."/>
            <person name="Hildebrand F."/>
            <person name="Pallen M.J."/>
        </authorList>
    </citation>
    <scope>NUCLEOTIDE SEQUENCE</scope>
    <source>
        <strain evidence="3">CHK178-16964</strain>
    </source>
</reference>
<organism evidence="3 4">
    <name type="scientific">Candidatus Lachnoclostridium stercoravium</name>
    <dbReference type="NCBI Taxonomy" id="2838633"/>
    <lineage>
        <taxon>Bacteria</taxon>
        <taxon>Bacillati</taxon>
        <taxon>Bacillota</taxon>
        <taxon>Clostridia</taxon>
        <taxon>Lachnospirales</taxon>
        <taxon>Lachnospiraceae</taxon>
    </lineage>
</organism>
<comment type="caution">
    <text evidence="3">The sequence shown here is derived from an EMBL/GenBank/DDBJ whole genome shotgun (WGS) entry which is preliminary data.</text>
</comment>
<dbReference type="NCBIfam" id="TIGR02669">
    <property type="entry name" value="SpoIID_LytB"/>
    <property type="match status" value="1"/>
</dbReference>
<feature type="domain" description="Sporulation stage II protein D amidase enhancer LytB N-terminal" evidence="2">
    <location>
        <begin position="49"/>
        <end position="142"/>
    </location>
</feature>
<dbReference type="AlphaFoldDB" id="A0A9D2KN35"/>
<gene>
    <name evidence="3" type="ORF">IAA07_04185</name>
</gene>
<dbReference type="Proteomes" id="UP000823900">
    <property type="component" value="Unassembled WGS sequence"/>
</dbReference>